<dbReference type="EMBL" id="BGZK01000232">
    <property type="protein sequence ID" value="GBP30364.1"/>
    <property type="molecule type" value="Genomic_DNA"/>
</dbReference>
<organism evidence="1 2">
    <name type="scientific">Eumeta variegata</name>
    <name type="common">Bagworm moth</name>
    <name type="synonym">Eumeta japonica</name>
    <dbReference type="NCBI Taxonomy" id="151549"/>
    <lineage>
        <taxon>Eukaryota</taxon>
        <taxon>Metazoa</taxon>
        <taxon>Ecdysozoa</taxon>
        <taxon>Arthropoda</taxon>
        <taxon>Hexapoda</taxon>
        <taxon>Insecta</taxon>
        <taxon>Pterygota</taxon>
        <taxon>Neoptera</taxon>
        <taxon>Endopterygota</taxon>
        <taxon>Lepidoptera</taxon>
        <taxon>Glossata</taxon>
        <taxon>Ditrysia</taxon>
        <taxon>Tineoidea</taxon>
        <taxon>Psychidae</taxon>
        <taxon>Oiketicinae</taxon>
        <taxon>Eumeta</taxon>
    </lineage>
</organism>
<protein>
    <submittedName>
        <fullName evidence="1">Uncharacterized protein</fullName>
    </submittedName>
</protein>
<sequence length="174" mass="18709">MQSMAAREQRPHPAAEYCAGYALTPRFSRDGPRSYAITLGEKLRSGNGQPMTETRNKKSSETEIEKVNFDYFFVYLITSGGVGSWPALPAPRAVDTLCATDKKVSRQTGGNETAERRSRRRALSRHVLLSSCRIAIARANSARLGRLSNAAIDAGAGAGAGAGALSRVCSSLRF</sequence>
<name>A0A4C1UX66_EUMVA</name>
<reference evidence="1 2" key="1">
    <citation type="journal article" date="2019" name="Commun. Biol.">
        <title>The bagworm genome reveals a unique fibroin gene that provides high tensile strength.</title>
        <authorList>
            <person name="Kono N."/>
            <person name="Nakamura H."/>
            <person name="Ohtoshi R."/>
            <person name="Tomita M."/>
            <person name="Numata K."/>
            <person name="Arakawa K."/>
        </authorList>
    </citation>
    <scope>NUCLEOTIDE SEQUENCE [LARGE SCALE GENOMIC DNA]</scope>
</reference>
<proteinExistence type="predicted"/>
<dbReference type="Proteomes" id="UP000299102">
    <property type="component" value="Unassembled WGS sequence"/>
</dbReference>
<keyword evidence="2" id="KW-1185">Reference proteome</keyword>
<dbReference type="AlphaFoldDB" id="A0A4C1UX66"/>
<accession>A0A4C1UX66</accession>
<comment type="caution">
    <text evidence="1">The sequence shown here is derived from an EMBL/GenBank/DDBJ whole genome shotgun (WGS) entry which is preliminary data.</text>
</comment>
<gene>
    <name evidence="1" type="ORF">EVAR_18163_1</name>
</gene>
<evidence type="ECO:0000313" key="1">
    <source>
        <dbReference type="EMBL" id="GBP30364.1"/>
    </source>
</evidence>
<evidence type="ECO:0000313" key="2">
    <source>
        <dbReference type="Proteomes" id="UP000299102"/>
    </source>
</evidence>